<comment type="subcellular location">
    <subcellularLocation>
        <location evidence="2">Cytoplasm</location>
    </subcellularLocation>
</comment>
<evidence type="ECO:0000256" key="6">
    <source>
        <dbReference type="ARBA" id="ARBA00022833"/>
    </source>
</evidence>
<evidence type="ECO:0000256" key="7">
    <source>
        <dbReference type="ARBA" id="ARBA00022840"/>
    </source>
</evidence>
<dbReference type="EMBL" id="BARU01025814">
    <property type="protein sequence ID" value="GAH70867.1"/>
    <property type="molecule type" value="Genomic_DNA"/>
</dbReference>
<dbReference type="GO" id="GO:0046872">
    <property type="term" value="F:metal ion binding"/>
    <property type="evidence" value="ECO:0007669"/>
    <property type="project" value="UniProtKB-KW"/>
</dbReference>
<feature type="domain" description="Cysteinyl-tRNA synthetase class Ia DALR" evidence="8">
    <location>
        <begin position="81"/>
        <end position="141"/>
    </location>
</feature>
<keyword evidence="4" id="KW-0479">Metal-binding</keyword>
<evidence type="ECO:0000313" key="9">
    <source>
        <dbReference type="EMBL" id="GAH70867.1"/>
    </source>
</evidence>
<dbReference type="PANTHER" id="PTHR10890:SF3">
    <property type="entry name" value="CYSTEINE--TRNA LIGASE, CYTOPLASMIC"/>
    <property type="match status" value="1"/>
</dbReference>
<comment type="caution">
    <text evidence="9">The sequence shown here is derived from an EMBL/GenBank/DDBJ whole genome shotgun (WGS) entry which is preliminary data.</text>
</comment>
<dbReference type="InterPro" id="IPR014729">
    <property type="entry name" value="Rossmann-like_a/b/a_fold"/>
</dbReference>
<dbReference type="InterPro" id="IPR015273">
    <property type="entry name" value="Cys-tRNA-synt_Ia_DALR"/>
</dbReference>
<dbReference type="Pfam" id="PF01406">
    <property type="entry name" value="tRNA-synt_1e"/>
    <property type="match status" value="1"/>
</dbReference>
<dbReference type="AlphaFoldDB" id="X1HMZ6"/>
<dbReference type="SUPFAM" id="SSF52374">
    <property type="entry name" value="Nucleotidylyl transferase"/>
    <property type="match status" value="1"/>
</dbReference>
<organism evidence="9">
    <name type="scientific">marine sediment metagenome</name>
    <dbReference type="NCBI Taxonomy" id="412755"/>
    <lineage>
        <taxon>unclassified sequences</taxon>
        <taxon>metagenomes</taxon>
        <taxon>ecological metagenomes</taxon>
    </lineage>
</organism>
<keyword evidence="7" id="KW-0067">ATP-binding</keyword>
<evidence type="ECO:0000256" key="2">
    <source>
        <dbReference type="ARBA" id="ARBA00004496"/>
    </source>
</evidence>
<dbReference type="Gene3D" id="1.20.120.1910">
    <property type="entry name" value="Cysteine-tRNA ligase, C-terminal anti-codon recognition domain"/>
    <property type="match status" value="1"/>
</dbReference>
<comment type="cofactor">
    <cofactor evidence="1">
        <name>Zn(2+)</name>
        <dbReference type="ChEBI" id="CHEBI:29105"/>
    </cofactor>
</comment>
<dbReference type="GO" id="GO:0005829">
    <property type="term" value="C:cytosol"/>
    <property type="evidence" value="ECO:0007669"/>
    <property type="project" value="TreeGrafter"/>
</dbReference>
<evidence type="ECO:0000256" key="1">
    <source>
        <dbReference type="ARBA" id="ARBA00001947"/>
    </source>
</evidence>
<sequence>KDKMSKSVGNLITIKEALEKYSADAIRIFILSSYYRSPLTYSGEALEAAERGADRLRQAAQGEGREGKAGERIEVEPYRQRFIEAMDDDFNTAQAVATLFDLAREINRFGDEGYSVIHGQQVLSELAGVLGLTLKPPQKPALDAEPLRQLLISINKWRLEADLKEIPVDELPDNVESLIELITSTRSGLRDKEQWQLADEIRAKLEELGVALGDAPEGTVWKRKR</sequence>
<dbReference type="InterPro" id="IPR032678">
    <property type="entry name" value="tRNA-synt_1_cat_dom"/>
</dbReference>
<keyword evidence="6" id="KW-0862">Zinc</keyword>
<dbReference type="Pfam" id="PF09190">
    <property type="entry name" value="DALR_2"/>
    <property type="match status" value="1"/>
</dbReference>
<dbReference type="PANTHER" id="PTHR10890">
    <property type="entry name" value="CYSTEINYL-TRNA SYNTHETASE"/>
    <property type="match status" value="1"/>
</dbReference>
<dbReference type="Gene3D" id="3.40.50.620">
    <property type="entry name" value="HUPs"/>
    <property type="match status" value="1"/>
</dbReference>
<dbReference type="InterPro" id="IPR009080">
    <property type="entry name" value="tRNAsynth_Ia_anticodon-bd"/>
</dbReference>
<evidence type="ECO:0000259" key="8">
    <source>
        <dbReference type="SMART" id="SM00840"/>
    </source>
</evidence>
<dbReference type="InterPro" id="IPR024909">
    <property type="entry name" value="Cys-tRNA/MSH_ligase"/>
</dbReference>
<protein>
    <recommendedName>
        <fullName evidence="8">Cysteinyl-tRNA synthetase class Ia DALR domain-containing protein</fullName>
    </recommendedName>
</protein>
<proteinExistence type="predicted"/>
<evidence type="ECO:0000256" key="3">
    <source>
        <dbReference type="ARBA" id="ARBA00022598"/>
    </source>
</evidence>
<evidence type="ECO:0000256" key="5">
    <source>
        <dbReference type="ARBA" id="ARBA00022741"/>
    </source>
</evidence>
<dbReference type="SMART" id="SM00840">
    <property type="entry name" value="DALR_2"/>
    <property type="match status" value="1"/>
</dbReference>
<keyword evidence="3" id="KW-0436">Ligase</keyword>
<keyword evidence="5" id="KW-0547">Nucleotide-binding</keyword>
<dbReference type="GO" id="GO:0006423">
    <property type="term" value="P:cysteinyl-tRNA aminoacylation"/>
    <property type="evidence" value="ECO:0007669"/>
    <property type="project" value="InterPro"/>
</dbReference>
<name>X1HMZ6_9ZZZZ</name>
<dbReference type="GO" id="GO:0004817">
    <property type="term" value="F:cysteine-tRNA ligase activity"/>
    <property type="evidence" value="ECO:0007669"/>
    <property type="project" value="InterPro"/>
</dbReference>
<dbReference type="GO" id="GO:0005524">
    <property type="term" value="F:ATP binding"/>
    <property type="evidence" value="ECO:0007669"/>
    <property type="project" value="UniProtKB-KW"/>
</dbReference>
<dbReference type="SUPFAM" id="SSF47323">
    <property type="entry name" value="Anticodon-binding domain of a subclass of class I aminoacyl-tRNA synthetases"/>
    <property type="match status" value="1"/>
</dbReference>
<reference evidence="9" key="1">
    <citation type="journal article" date="2014" name="Front. Microbiol.">
        <title>High frequency of phylogenetically diverse reductive dehalogenase-homologous genes in deep subseafloor sedimentary metagenomes.</title>
        <authorList>
            <person name="Kawai M."/>
            <person name="Futagami T."/>
            <person name="Toyoda A."/>
            <person name="Takaki Y."/>
            <person name="Nishi S."/>
            <person name="Hori S."/>
            <person name="Arai W."/>
            <person name="Tsubouchi T."/>
            <person name="Morono Y."/>
            <person name="Uchiyama I."/>
            <person name="Ito T."/>
            <person name="Fujiyama A."/>
            <person name="Inagaki F."/>
            <person name="Takami H."/>
        </authorList>
    </citation>
    <scope>NUCLEOTIDE SEQUENCE</scope>
    <source>
        <strain evidence="9">Expedition CK06-06</strain>
    </source>
</reference>
<gene>
    <name evidence="9" type="ORF">S03H2_41549</name>
</gene>
<accession>X1HMZ6</accession>
<evidence type="ECO:0000256" key="4">
    <source>
        <dbReference type="ARBA" id="ARBA00022723"/>
    </source>
</evidence>
<feature type="non-terminal residue" evidence="9">
    <location>
        <position position="1"/>
    </location>
</feature>